<dbReference type="InterPro" id="IPR009003">
    <property type="entry name" value="Peptidase_S1_PA"/>
</dbReference>
<keyword evidence="7" id="KW-0378">Hydrolase</keyword>
<keyword evidence="4 10" id="KW-0732">Signal</keyword>
<evidence type="ECO:0000256" key="4">
    <source>
        <dbReference type="ARBA" id="ARBA00022729"/>
    </source>
</evidence>
<comment type="similarity">
    <text evidence="2">Belongs to the peptidase S1C family.</text>
</comment>
<keyword evidence="13" id="KW-1185">Reference proteome</keyword>
<dbReference type="CDD" id="cd10839">
    <property type="entry name" value="cpPDZ1_DegP-like"/>
    <property type="match status" value="1"/>
</dbReference>
<protein>
    <submittedName>
        <fullName evidence="12">DegQ family serine endoprotease</fullName>
    </submittedName>
</protein>
<evidence type="ECO:0000256" key="3">
    <source>
        <dbReference type="ARBA" id="ARBA00022670"/>
    </source>
</evidence>
<dbReference type="RefSeq" id="WP_311365096.1">
    <property type="nucleotide sequence ID" value="NZ_JAVRIC010000012.1"/>
</dbReference>
<dbReference type="InterPro" id="IPR041489">
    <property type="entry name" value="PDZ_6"/>
</dbReference>
<evidence type="ECO:0000256" key="5">
    <source>
        <dbReference type="ARBA" id="ARBA00022737"/>
    </source>
</evidence>
<sequence length="465" mass="49279">MNLLRYSLVAVLAAAVTVLLRSGPDFSPVAVADASPVVQTEVPTLAPMIKQVLPAVVNVSIVPKYEQMQNPLLQDPFFRRFFGVPEQQQQPRSTRPQPVGSGVIVDARKGYVLTNHHVIEQADKVEVTLADERTFKAKVIGSDADTDIAVLQLEDPEKLSALPVADSDKLEVGDFVVAIGNPFGLRQTVTSGIVSALGRATSTEGLQDFIQTDAAINPGNSGGALVNLRGELVGINSQILSRGGGNIGIGFAIPTNLAKSIMDQLIEFGDIKRGFIGITGQPLSPELARAFGLDGRHGAVVTQVLPGSPADKAGLKTEDVIVAIDGQEVRNMLMLKNAIGLKRVGDTVTVTLIRDGKERKERIEIGDSTESGAPGEAPSDLLDGATFGPIPDDHPLAGQVEGVMIHSIDTGSAAAYAGLRPGDVIDSVNRRNVTDMASFSKAVKDQKELLLLVRRGPASMYIVLR</sequence>
<evidence type="ECO:0000256" key="1">
    <source>
        <dbReference type="ARBA" id="ARBA00004418"/>
    </source>
</evidence>
<evidence type="ECO:0000256" key="8">
    <source>
        <dbReference type="ARBA" id="ARBA00022825"/>
    </source>
</evidence>
<evidence type="ECO:0000256" key="7">
    <source>
        <dbReference type="ARBA" id="ARBA00022801"/>
    </source>
</evidence>
<dbReference type="Pfam" id="PF17820">
    <property type="entry name" value="PDZ_6"/>
    <property type="match status" value="1"/>
</dbReference>
<dbReference type="InterPro" id="IPR011782">
    <property type="entry name" value="Pept_S1C_Do"/>
</dbReference>
<feature type="domain" description="PDZ" evidence="11">
    <location>
        <begin position="265"/>
        <end position="356"/>
    </location>
</feature>
<feature type="region of interest" description="Disordered" evidence="9">
    <location>
        <begin position="361"/>
        <end position="388"/>
    </location>
</feature>
<keyword evidence="6" id="KW-0574">Periplasm</keyword>
<proteinExistence type="inferred from homology"/>
<evidence type="ECO:0000259" key="11">
    <source>
        <dbReference type="PROSITE" id="PS50106"/>
    </source>
</evidence>
<feature type="signal peptide" evidence="10">
    <location>
        <begin position="1"/>
        <end position="27"/>
    </location>
</feature>
<dbReference type="Proteomes" id="UP001254608">
    <property type="component" value="Unassembled WGS sequence"/>
</dbReference>
<dbReference type="Pfam" id="PF13180">
    <property type="entry name" value="PDZ_2"/>
    <property type="match status" value="1"/>
</dbReference>
<dbReference type="PRINTS" id="PR00834">
    <property type="entry name" value="PROTEASES2C"/>
</dbReference>
<dbReference type="SMART" id="SM00228">
    <property type="entry name" value="PDZ"/>
    <property type="match status" value="2"/>
</dbReference>
<dbReference type="NCBIfam" id="TIGR02037">
    <property type="entry name" value="degP_htrA_DO"/>
    <property type="match status" value="1"/>
</dbReference>
<keyword evidence="5" id="KW-0677">Repeat</keyword>
<organism evidence="12 13">
    <name type="scientific">Banduia mediterranea</name>
    <dbReference type="NCBI Taxonomy" id="3075609"/>
    <lineage>
        <taxon>Bacteria</taxon>
        <taxon>Pseudomonadati</taxon>
        <taxon>Pseudomonadota</taxon>
        <taxon>Gammaproteobacteria</taxon>
        <taxon>Nevskiales</taxon>
        <taxon>Algiphilaceae</taxon>
        <taxon>Banduia</taxon>
    </lineage>
</organism>
<evidence type="ECO:0000256" key="10">
    <source>
        <dbReference type="SAM" id="SignalP"/>
    </source>
</evidence>
<dbReference type="SUPFAM" id="SSF50494">
    <property type="entry name" value="Trypsin-like serine proteases"/>
    <property type="match status" value="1"/>
</dbReference>
<feature type="domain" description="PDZ" evidence="11">
    <location>
        <begin position="349"/>
        <end position="457"/>
    </location>
</feature>
<dbReference type="Pfam" id="PF13365">
    <property type="entry name" value="Trypsin_2"/>
    <property type="match status" value="1"/>
</dbReference>
<comment type="subcellular location">
    <subcellularLocation>
        <location evidence="1">Periplasm</location>
    </subcellularLocation>
</comment>
<dbReference type="SUPFAM" id="SSF50156">
    <property type="entry name" value="PDZ domain-like"/>
    <property type="match status" value="2"/>
</dbReference>
<evidence type="ECO:0000313" key="12">
    <source>
        <dbReference type="EMBL" id="MDT0497704.1"/>
    </source>
</evidence>
<dbReference type="PANTHER" id="PTHR22939:SF129">
    <property type="entry name" value="SERINE PROTEASE HTRA2, MITOCHONDRIAL"/>
    <property type="match status" value="1"/>
</dbReference>
<accession>A0ABU2WIK1</accession>
<keyword evidence="8" id="KW-0720">Serine protease</keyword>
<evidence type="ECO:0000256" key="9">
    <source>
        <dbReference type="SAM" id="MobiDB-lite"/>
    </source>
</evidence>
<dbReference type="Gene3D" id="2.40.10.120">
    <property type="match status" value="1"/>
</dbReference>
<dbReference type="PANTHER" id="PTHR22939">
    <property type="entry name" value="SERINE PROTEASE FAMILY S1C HTRA-RELATED"/>
    <property type="match status" value="1"/>
</dbReference>
<dbReference type="InterPro" id="IPR001478">
    <property type="entry name" value="PDZ"/>
</dbReference>
<dbReference type="PROSITE" id="PS50106">
    <property type="entry name" value="PDZ"/>
    <property type="match status" value="2"/>
</dbReference>
<dbReference type="EMBL" id="JAVRIC010000012">
    <property type="protein sequence ID" value="MDT0497704.1"/>
    <property type="molecule type" value="Genomic_DNA"/>
</dbReference>
<dbReference type="InterPro" id="IPR036034">
    <property type="entry name" value="PDZ_sf"/>
</dbReference>
<keyword evidence="3" id="KW-0645">Protease</keyword>
<name>A0ABU2WIK1_9GAMM</name>
<dbReference type="Gene3D" id="2.30.42.10">
    <property type="match status" value="2"/>
</dbReference>
<evidence type="ECO:0000313" key="13">
    <source>
        <dbReference type="Proteomes" id="UP001254608"/>
    </source>
</evidence>
<evidence type="ECO:0000256" key="6">
    <source>
        <dbReference type="ARBA" id="ARBA00022764"/>
    </source>
</evidence>
<dbReference type="InterPro" id="IPR001940">
    <property type="entry name" value="Peptidase_S1C"/>
</dbReference>
<reference evidence="12 13" key="1">
    <citation type="submission" date="2023-09" db="EMBL/GenBank/DDBJ databases">
        <authorList>
            <person name="Rey-Velasco X."/>
        </authorList>
    </citation>
    <scope>NUCLEOTIDE SEQUENCE [LARGE SCALE GENOMIC DNA]</scope>
    <source>
        <strain evidence="12 13">W345</strain>
    </source>
</reference>
<feature type="chain" id="PRO_5046746303" evidence="10">
    <location>
        <begin position="28"/>
        <end position="465"/>
    </location>
</feature>
<comment type="caution">
    <text evidence="12">The sequence shown here is derived from an EMBL/GenBank/DDBJ whole genome shotgun (WGS) entry which is preliminary data.</text>
</comment>
<evidence type="ECO:0000256" key="2">
    <source>
        <dbReference type="ARBA" id="ARBA00010541"/>
    </source>
</evidence>
<gene>
    <name evidence="12" type="ORF">RM530_10055</name>
</gene>